<gene>
    <name evidence="4" type="ORF">MVEG_12408</name>
</gene>
<accession>A0A086TII1</accession>
<keyword evidence="1" id="KW-0862">Zinc</keyword>
<dbReference type="OrthoDB" id="2449117at2759"/>
<reference evidence="4 5" key="1">
    <citation type="submission" date="2011-02" db="EMBL/GenBank/DDBJ databases">
        <title>The Genome Sequence of Mortierella verticillata NRRL 6337.</title>
        <authorList>
            <consortium name="The Broad Institute Genome Sequencing Platform"/>
            <person name="Russ C."/>
            <person name="Cuomo C."/>
            <person name="Burger G."/>
            <person name="Gray M.W."/>
            <person name="Holland P.W.H."/>
            <person name="King N."/>
            <person name="Lang F.B.F."/>
            <person name="Roger A.J."/>
            <person name="Ruiz-Trillo I."/>
            <person name="Young S.K."/>
            <person name="Zeng Q."/>
            <person name="Gargeya S."/>
            <person name="Alvarado L."/>
            <person name="Berlin A."/>
            <person name="Chapman S.B."/>
            <person name="Chen Z."/>
            <person name="Freedman E."/>
            <person name="Gellesch M."/>
            <person name="Goldberg J."/>
            <person name="Griggs A."/>
            <person name="Gujja S."/>
            <person name="Heilman E."/>
            <person name="Heiman D."/>
            <person name="Howarth C."/>
            <person name="Mehta T."/>
            <person name="Neiman D."/>
            <person name="Pearson M."/>
            <person name="Roberts A."/>
            <person name="Saif S."/>
            <person name="Shea T."/>
            <person name="Shenoy N."/>
            <person name="Sisk P."/>
            <person name="Stolte C."/>
            <person name="Sykes S."/>
            <person name="White J."/>
            <person name="Yandava C."/>
            <person name="Haas B."/>
            <person name="Nusbaum C."/>
            <person name="Birren B."/>
        </authorList>
    </citation>
    <scope>NUCLEOTIDE SEQUENCE [LARGE SCALE GENOMIC DNA]</scope>
    <source>
        <strain evidence="4 5">NRRL 6337</strain>
    </source>
</reference>
<protein>
    <recommendedName>
        <fullName evidence="3">CCHC-type domain-containing protein</fullName>
    </recommendedName>
</protein>
<keyword evidence="1" id="KW-0479">Metal-binding</keyword>
<feature type="region of interest" description="Disordered" evidence="2">
    <location>
        <begin position="301"/>
        <end position="407"/>
    </location>
</feature>
<evidence type="ECO:0000313" key="4">
    <source>
        <dbReference type="EMBL" id="KFH61758.1"/>
    </source>
</evidence>
<dbReference type="Proteomes" id="UP000243308">
    <property type="component" value="Unassembled WGS sequence"/>
</dbReference>
<name>A0A086TII1_9FUNG</name>
<evidence type="ECO:0000256" key="2">
    <source>
        <dbReference type="SAM" id="MobiDB-lite"/>
    </source>
</evidence>
<keyword evidence="5" id="KW-1185">Reference proteome</keyword>
<dbReference type="EMBL" id="KN042446">
    <property type="protein sequence ID" value="KFH61758.1"/>
    <property type="molecule type" value="Genomic_DNA"/>
</dbReference>
<dbReference type="PROSITE" id="PS50158">
    <property type="entry name" value="ZF_CCHC"/>
    <property type="match status" value="1"/>
</dbReference>
<proteinExistence type="predicted"/>
<feature type="region of interest" description="Disordered" evidence="2">
    <location>
        <begin position="1"/>
        <end position="26"/>
    </location>
</feature>
<dbReference type="AlphaFoldDB" id="A0A086TII1"/>
<dbReference type="GO" id="GO:0008270">
    <property type="term" value="F:zinc ion binding"/>
    <property type="evidence" value="ECO:0007669"/>
    <property type="project" value="UniProtKB-KW"/>
</dbReference>
<feature type="domain" description="CCHC-type" evidence="3">
    <location>
        <begin position="246"/>
        <end position="260"/>
    </location>
</feature>
<organism evidence="4 5">
    <name type="scientific">Podila verticillata NRRL 6337</name>
    <dbReference type="NCBI Taxonomy" id="1069443"/>
    <lineage>
        <taxon>Eukaryota</taxon>
        <taxon>Fungi</taxon>
        <taxon>Fungi incertae sedis</taxon>
        <taxon>Mucoromycota</taxon>
        <taxon>Mortierellomycotina</taxon>
        <taxon>Mortierellomycetes</taxon>
        <taxon>Mortierellales</taxon>
        <taxon>Mortierellaceae</taxon>
        <taxon>Podila</taxon>
    </lineage>
</organism>
<sequence length="407" mass="44727">MSDGGINASPNLLKHKNQQQIRPESSHKKLNFAAALTKNLPARRTRDQIRADYKQLEDNAVKEDWNNVGSTSNIIFTHIPDEFVVGIPYDKTTIPVTDVANAIHSTFSYPSAIGINFRTRGVVFVIFATDQDRMDALAMQTLAVEPQPLPILPTILSRGRRVNIHVDYIPLYNITERRERLQELLQPYGRIIHITSHHHPTSKINYDGTSLILEVHKEVPNDVQLPRVAQIKGQNILLAWSGSPFCYRCGSGDHIKVQCPLPISYDITMDQPLVTPIMARAFPDPKAPLREIPKTTRSALSLAKTRAQSNQQEDGFRLQGSDSALQPVTKKGSRPASQESNIVNATSLIRRENLPSVSDESSLSSDTHSLGLHKAGAVAHPEDHGEATTPPPNPAAGAADGSGGQLD</sequence>
<dbReference type="GO" id="GO:0003676">
    <property type="term" value="F:nucleic acid binding"/>
    <property type="evidence" value="ECO:0007669"/>
    <property type="project" value="InterPro"/>
</dbReference>
<feature type="compositionally biased region" description="Polar residues" evidence="2">
    <location>
        <begin position="335"/>
        <end position="347"/>
    </location>
</feature>
<keyword evidence="1" id="KW-0863">Zinc-finger</keyword>
<evidence type="ECO:0000259" key="3">
    <source>
        <dbReference type="PROSITE" id="PS50158"/>
    </source>
</evidence>
<dbReference type="InterPro" id="IPR001878">
    <property type="entry name" value="Znf_CCHC"/>
</dbReference>
<evidence type="ECO:0000256" key="1">
    <source>
        <dbReference type="PROSITE-ProRule" id="PRU00047"/>
    </source>
</evidence>
<feature type="compositionally biased region" description="Low complexity" evidence="2">
    <location>
        <begin position="354"/>
        <end position="372"/>
    </location>
</feature>
<evidence type="ECO:0000313" key="5">
    <source>
        <dbReference type="Proteomes" id="UP000243308"/>
    </source>
</evidence>